<dbReference type="EMBL" id="LK032001">
    <property type="protein sequence ID" value="CDY10126.1"/>
    <property type="molecule type" value="Genomic_DNA"/>
</dbReference>
<proteinExistence type="predicted"/>
<dbReference type="SMR" id="A0A078F9T9"/>
<gene>
    <name evidence="2" type="primary">BnaC05g03690D</name>
    <name evidence="2" type="ORF">GSBRNA2T00031933001</name>
</gene>
<dbReference type="Proteomes" id="UP000028999">
    <property type="component" value="Unassembled WGS sequence"/>
</dbReference>
<dbReference type="PaxDb" id="3708-A0A078F9T9"/>
<organism evidence="2 3">
    <name type="scientific">Brassica napus</name>
    <name type="common">Rape</name>
    <dbReference type="NCBI Taxonomy" id="3708"/>
    <lineage>
        <taxon>Eukaryota</taxon>
        <taxon>Viridiplantae</taxon>
        <taxon>Streptophyta</taxon>
        <taxon>Embryophyta</taxon>
        <taxon>Tracheophyta</taxon>
        <taxon>Spermatophyta</taxon>
        <taxon>Magnoliopsida</taxon>
        <taxon>eudicotyledons</taxon>
        <taxon>Gunneridae</taxon>
        <taxon>Pentapetalae</taxon>
        <taxon>rosids</taxon>
        <taxon>malvids</taxon>
        <taxon>Brassicales</taxon>
        <taxon>Brassicaceae</taxon>
        <taxon>Brassiceae</taxon>
        <taxon>Brassica</taxon>
    </lineage>
</organism>
<evidence type="ECO:0000313" key="2">
    <source>
        <dbReference type="EMBL" id="CDY10126.1"/>
    </source>
</evidence>
<evidence type="ECO:0000256" key="1">
    <source>
        <dbReference type="SAM" id="MobiDB-lite"/>
    </source>
</evidence>
<accession>A0A078F9T9</accession>
<dbReference type="PANTHER" id="PTHR34268:SF11">
    <property type="entry name" value="TRANSMEMBRANE PROTEIN"/>
    <property type="match status" value="1"/>
</dbReference>
<dbReference type="Gramene" id="CDY10126">
    <property type="protein sequence ID" value="CDY10126"/>
    <property type="gene ID" value="GSBRNA2T00031933001"/>
</dbReference>
<evidence type="ECO:0000313" key="3">
    <source>
        <dbReference type="Proteomes" id="UP000028999"/>
    </source>
</evidence>
<reference evidence="2 3" key="1">
    <citation type="journal article" date="2014" name="Science">
        <title>Plant genetics. Early allopolyploid evolution in the post-Neolithic Brassica napus oilseed genome.</title>
        <authorList>
            <person name="Chalhoub B."/>
            <person name="Denoeud F."/>
            <person name="Liu S."/>
            <person name="Parkin I.A."/>
            <person name="Tang H."/>
            <person name="Wang X."/>
            <person name="Chiquet J."/>
            <person name="Belcram H."/>
            <person name="Tong C."/>
            <person name="Samans B."/>
            <person name="Correa M."/>
            <person name="Da Silva C."/>
            <person name="Just J."/>
            <person name="Falentin C."/>
            <person name="Koh C.S."/>
            <person name="Le Clainche I."/>
            <person name="Bernard M."/>
            <person name="Bento P."/>
            <person name="Noel B."/>
            <person name="Labadie K."/>
            <person name="Alberti A."/>
            <person name="Charles M."/>
            <person name="Arnaud D."/>
            <person name="Guo H."/>
            <person name="Daviaud C."/>
            <person name="Alamery S."/>
            <person name="Jabbari K."/>
            <person name="Zhao M."/>
            <person name="Edger P.P."/>
            <person name="Chelaifa H."/>
            <person name="Tack D."/>
            <person name="Lassalle G."/>
            <person name="Mestiri I."/>
            <person name="Schnel N."/>
            <person name="Le Paslier M.C."/>
            <person name="Fan G."/>
            <person name="Renault V."/>
            <person name="Bayer P.E."/>
            <person name="Golicz A.A."/>
            <person name="Manoli S."/>
            <person name="Lee T.H."/>
            <person name="Thi V.H."/>
            <person name="Chalabi S."/>
            <person name="Hu Q."/>
            <person name="Fan C."/>
            <person name="Tollenaere R."/>
            <person name="Lu Y."/>
            <person name="Battail C."/>
            <person name="Shen J."/>
            <person name="Sidebottom C.H."/>
            <person name="Wang X."/>
            <person name="Canaguier A."/>
            <person name="Chauveau A."/>
            <person name="Berard A."/>
            <person name="Deniot G."/>
            <person name="Guan M."/>
            <person name="Liu Z."/>
            <person name="Sun F."/>
            <person name="Lim Y.P."/>
            <person name="Lyons E."/>
            <person name="Town C.D."/>
            <person name="Bancroft I."/>
            <person name="Wang X."/>
            <person name="Meng J."/>
            <person name="Ma J."/>
            <person name="Pires J.C."/>
            <person name="King G.J."/>
            <person name="Brunel D."/>
            <person name="Delourme R."/>
            <person name="Renard M."/>
            <person name="Aury J.M."/>
            <person name="Adams K.L."/>
            <person name="Batley J."/>
            <person name="Snowdon R.J."/>
            <person name="Tost J."/>
            <person name="Edwards D."/>
            <person name="Zhou Y."/>
            <person name="Hua W."/>
            <person name="Sharpe A.G."/>
            <person name="Paterson A.H."/>
            <person name="Guan C."/>
            <person name="Wincker P."/>
        </authorList>
    </citation>
    <scope>NUCLEOTIDE SEQUENCE [LARGE SCALE GENOMIC DNA]</scope>
    <source>
        <strain evidence="3">cv. Darmor-bzh</strain>
    </source>
</reference>
<sequence>MEGSLEGMLMKVSIFALVQALVYLILSTSSSVFSKSNTMKIFELHSFRSARSMSISRILAVLQDMPAGGEISPSSMSLSSSLASPSSSPRI</sequence>
<feature type="region of interest" description="Disordered" evidence="1">
    <location>
        <begin position="70"/>
        <end position="91"/>
    </location>
</feature>
<protein>
    <submittedName>
        <fullName evidence="2">BnaC05g03690D protein</fullName>
    </submittedName>
</protein>
<dbReference type="AlphaFoldDB" id="A0A078F9T9"/>
<name>A0A078F9T9_BRANA</name>
<keyword evidence="3" id="KW-1185">Reference proteome</keyword>
<feature type="compositionally biased region" description="Low complexity" evidence="1">
    <location>
        <begin position="72"/>
        <end position="91"/>
    </location>
</feature>
<dbReference type="PANTHER" id="PTHR34268">
    <property type="entry name" value="OS01G0321850 PROTEIN"/>
    <property type="match status" value="1"/>
</dbReference>
<dbReference type="STRING" id="3708.A0A078F9T9"/>
<dbReference type="OMA" id="SWHSRAP"/>